<dbReference type="AlphaFoldDB" id="A0A0E3SEI4"/>
<dbReference type="PATRIC" id="fig|1434110.4.peg.1787"/>
<evidence type="ECO:0000313" key="1">
    <source>
        <dbReference type="EMBL" id="AKB77918.1"/>
    </source>
</evidence>
<dbReference type="EMBL" id="CP009516">
    <property type="protein sequence ID" value="AKB77918.1"/>
    <property type="molecule type" value="Genomic_DNA"/>
</dbReference>
<dbReference type="Proteomes" id="UP000033101">
    <property type="component" value="Chromosome"/>
</dbReference>
<organism evidence="1 2">
    <name type="scientific">Methanosarcina horonobensis HB-1 = JCM 15518</name>
    <dbReference type="NCBI Taxonomy" id="1434110"/>
    <lineage>
        <taxon>Archaea</taxon>
        <taxon>Methanobacteriati</taxon>
        <taxon>Methanobacteriota</taxon>
        <taxon>Stenosarchaea group</taxon>
        <taxon>Methanomicrobia</taxon>
        <taxon>Methanosarcinales</taxon>
        <taxon>Methanosarcinaceae</taxon>
        <taxon>Methanosarcina</taxon>
    </lineage>
</organism>
<accession>A0A0E3SEI4</accession>
<sequence length="79" mass="9164">MRSDRMHKTFREFNGKMYILDELSYFGLDKSNAEKRKSMIKKSGLGVRCVKKANGKYVIYREYAGDINKEDGSSLFRVG</sequence>
<dbReference type="KEGG" id="mhor:MSHOH_1435"/>
<keyword evidence="2" id="KW-1185">Reference proteome</keyword>
<evidence type="ECO:0000313" key="2">
    <source>
        <dbReference type="Proteomes" id="UP000033101"/>
    </source>
</evidence>
<gene>
    <name evidence="1" type="ORF">MSHOH_1435</name>
</gene>
<dbReference type="RefSeq" id="WP_269851936.1">
    <property type="nucleotide sequence ID" value="NZ_BBCW01000090.1"/>
</dbReference>
<proteinExistence type="predicted"/>
<name>A0A0E3SEI4_9EURY</name>
<protein>
    <submittedName>
        <fullName evidence="1">Uncharacterized protein</fullName>
    </submittedName>
</protein>
<dbReference type="HOGENOM" id="CLU_2678966_0_0_2"/>
<reference evidence="1 2" key="1">
    <citation type="submission" date="2014-07" db="EMBL/GenBank/DDBJ databases">
        <title>Methanogenic archaea and the global carbon cycle.</title>
        <authorList>
            <person name="Henriksen J.R."/>
            <person name="Luke J."/>
            <person name="Reinhart S."/>
            <person name="Benedict M.N."/>
            <person name="Youngblut N.D."/>
            <person name="Metcalf M.E."/>
            <person name="Whitaker R.J."/>
            <person name="Metcalf W.W."/>
        </authorList>
    </citation>
    <scope>NUCLEOTIDE SEQUENCE [LARGE SCALE GENOMIC DNA]</scope>
    <source>
        <strain evidence="1 2">HB-1</strain>
    </source>
</reference>